<dbReference type="InterPro" id="IPR006342">
    <property type="entry name" value="FkbM_mtfrase"/>
</dbReference>
<proteinExistence type="predicted"/>
<dbReference type="SUPFAM" id="SSF53335">
    <property type="entry name" value="S-adenosyl-L-methionine-dependent methyltransferases"/>
    <property type="match status" value="1"/>
</dbReference>
<dbReference type="EMBL" id="CAICTM010000080">
    <property type="protein sequence ID" value="CAB9500338.1"/>
    <property type="molecule type" value="Genomic_DNA"/>
</dbReference>
<comment type="caution">
    <text evidence="2">The sequence shown here is derived from an EMBL/GenBank/DDBJ whole genome shotgun (WGS) entry which is preliminary data.</text>
</comment>
<sequence>MKLSADSVTSSTFTSTIRAKEGKLLCFLLVAWTASRSLFLPGAGSNEARSLLKSPSVSLSQSSASPQLPASQESLFKRLAPLHFPMDMKTGIIQFPPDVTSVIIDIGARQSDYLGTLEKSPEESYIALILIDPLPESITWGHWKRVPKNHPLSKHKAVSGQQAGTMTVMVFPLKDLLDHIPSNIKSIHLKVDAEGADLQVLKSAGDSLKKVSSVVIECQDLEPNDKHILRQGSCLLSQANEYMCQTQTFCNTKAEISGPKNCMRWSMPFLPNNRHHHQFMCHPICKNRGFNFPSGISPLHQELWSHDLILLSSSPNNIVLCGTSTCHSRFGWLNTWGNQTKQHCTWGSIQTKELEQSCMRRQ</sequence>
<dbReference type="Proteomes" id="UP001153069">
    <property type="component" value="Unassembled WGS sequence"/>
</dbReference>
<evidence type="ECO:0000259" key="1">
    <source>
        <dbReference type="Pfam" id="PF05050"/>
    </source>
</evidence>
<feature type="domain" description="Methyltransferase FkbM" evidence="1">
    <location>
        <begin position="154"/>
        <end position="228"/>
    </location>
</feature>
<dbReference type="Gene3D" id="3.40.50.150">
    <property type="entry name" value="Vaccinia Virus protein VP39"/>
    <property type="match status" value="1"/>
</dbReference>
<dbReference type="InterPro" id="IPR029063">
    <property type="entry name" value="SAM-dependent_MTases_sf"/>
</dbReference>
<dbReference type="Pfam" id="PF05050">
    <property type="entry name" value="Methyltransf_21"/>
    <property type="match status" value="1"/>
</dbReference>
<reference evidence="2" key="1">
    <citation type="submission" date="2020-06" db="EMBL/GenBank/DDBJ databases">
        <authorList>
            <consortium name="Plant Systems Biology data submission"/>
        </authorList>
    </citation>
    <scope>NUCLEOTIDE SEQUENCE</scope>
    <source>
        <strain evidence="2">D6</strain>
    </source>
</reference>
<dbReference type="AlphaFoldDB" id="A0A9N8H827"/>
<dbReference type="OrthoDB" id="206318at2759"/>
<organism evidence="2 3">
    <name type="scientific">Seminavis robusta</name>
    <dbReference type="NCBI Taxonomy" id="568900"/>
    <lineage>
        <taxon>Eukaryota</taxon>
        <taxon>Sar</taxon>
        <taxon>Stramenopiles</taxon>
        <taxon>Ochrophyta</taxon>
        <taxon>Bacillariophyta</taxon>
        <taxon>Bacillariophyceae</taxon>
        <taxon>Bacillariophycidae</taxon>
        <taxon>Naviculales</taxon>
        <taxon>Naviculaceae</taxon>
        <taxon>Seminavis</taxon>
    </lineage>
</organism>
<accession>A0A9N8H827</accession>
<evidence type="ECO:0000313" key="3">
    <source>
        <dbReference type="Proteomes" id="UP001153069"/>
    </source>
</evidence>
<keyword evidence="3" id="KW-1185">Reference proteome</keyword>
<gene>
    <name evidence="2" type="ORF">SEMRO_81_G043620.1</name>
</gene>
<name>A0A9N8H827_9STRA</name>
<evidence type="ECO:0000313" key="2">
    <source>
        <dbReference type="EMBL" id="CAB9500338.1"/>
    </source>
</evidence>
<protein>
    <recommendedName>
        <fullName evidence="1">Methyltransferase FkbM domain-containing protein</fullName>
    </recommendedName>
</protein>